<feature type="transmembrane region" description="Helical" evidence="3">
    <location>
        <begin position="244"/>
        <end position="264"/>
    </location>
</feature>
<gene>
    <name evidence="4" type="ORF">ILUMI_07021</name>
</gene>
<keyword evidence="2" id="KW-0175">Coiled coil</keyword>
<feature type="transmembrane region" description="Helical" evidence="3">
    <location>
        <begin position="182"/>
        <end position="206"/>
    </location>
</feature>
<dbReference type="InterPro" id="IPR029270">
    <property type="entry name" value="LIX1"/>
</dbReference>
<dbReference type="EMBL" id="VTPC01003021">
    <property type="protein sequence ID" value="KAF2899150.1"/>
    <property type="molecule type" value="Genomic_DNA"/>
</dbReference>
<evidence type="ECO:0000256" key="2">
    <source>
        <dbReference type="SAM" id="Coils"/>
    </source>
</evidence>
<dbReference type="GO" id="GO:0005737">
    <property type="term" value="C:cytoplasm"/>
    <property type="evidence" value="ECO:0007669"/>
    <property type="project" value="TreeGrafter"/>
</dbReference>
<protein>
    <submittedName>
        <fullName evidence="4">Uncharacterized protein</fullName>
    </submittedName>
</protein>
<keyword evidence="3" id="KW-1133">Transmembrane helix</keyword>
<feature type="transmembrane region" description="Helical" evidence="3">
    <location>
        <begin position="218"/>
        <end position="238"/>
    </location>
</feature>
<dbReference type="InterPro" id="IPR051436">
    <property type="entry name" value="Autophagy-related_EPG5"/>
</dbReference>
<dbReference type="AlphaFoldDB" id="A0A8K0D477"/>
<accession>A0A8K0D477</accession>
<dbReference type="CDD" id="cd00048">
    <property type="entry name" value="DSRM_SF"/>
    <property type="match status" value="1"/>
</dbReference>
<dbReference type="Pfam" id="PF14954">
    <property type="entry name" value="LIX1"/>
    <property type="match status" value="1"/>
</dbReference>
<dbReference type="Proteomes" id="UP000801492">
    <property type="component" value="Unassembled WGS sequence"/>
</dbReference>
<dbReference type="OrthoDB" id="6250996at2759"/>
<comment type="caution">
    <text evidence="4">The sequence shown here is derived from an EMBL/GenBank/DDBJ whole genome shotgun (WGS) entry which is preliminary data.</text>
</comment>
<keyword evidence="5" id="KW-1185">Reference proteome</keyword>
<keyword evidence="3" id="KW-0472">Membrane</keyword>
<dbReference type="InterPro" id="IPR049352">
    <property type="entry name" value="Rost"/>
</dbReference>
<keyword evidence="3" id="KW-0812">Transmembrane</keyword>
<dbReference type="Pfam" id="PF21534">
    <property type="entry name" value="Rost"/>
    <property type="match status" value="1"/>
</dbReference>
<organism evidence="4 5">
    <name type="scientific">Ignelater luminosus</name>
    <name type="common">Cucubano</name>
    <name type="synonym">Pyrophorus luminosus</name>
    <dbReference type="NCBI Taxonomy" id="2038154"/>
    <lineage>
        <taxon>Eukaryota</taxon>
        <taxon>Metazoa</taxon>
        <taxon>Ecdysozoa</taxon>
        <taxon>Arthropoda</taxon>
        <taxon>Hexapoda</taxon>
        <taxon>Insecta</taxon>
        <taxon>Pterygota</taxon>
        <taxon>Neoptera</taxon>
        <taxon>Endopterygota</taxon>
        <taxon>Coleoptera</taxon>
        <taxon>Polyphaga</taxon>
        <taxon>Elateriformia</taxon>
        <taxon>Elateroidea</taxon>
        <taxon>Elateridae</taxon>
        <taxon>Agrypninae</taxon>
        <taxon>Pyrophorini</taxon>
        <taxon>Ignelater</taxon>
    </lineage>
</organism>
<feature type="transmembrane region" description="Helical" evidence="3">
    <location>
        <begin position="131"/>
        <end position="159"/>
    </location>
</feature>
<dbReference type="PANTHER" id="PTHR31139:SF6">
    <property type="entry name" value="PROTEIN LIMB EXPRESSION 1 HOMOLOG"/>
    <property type="match status" value="1"/>
</dbReference>
<proteinExistence type="inferred from homology"/>
<evidence type="ECO:0000313" key="4">
    <source>
        <dbReference type="EMBL" id="KAF2899150.1"/>
    </source>
</evidence>
<dbReference type="PANTHER" id="PTHR31139">
    <property type="entry name" value="ECTOPIC P GRANULES PROTEIN 5 HOMOLOG"/>
    <property type="match status" value="1"/>
</dbReference>
<dbReference type="SUPFAM" id="SSF54768">
    <property type="entry name" value="dsRNA-binding domain-like"/>
    <property type="match status" value="1"/>
</dbReference>
<evidence type="ECO:0000313" key="5">
    <source>
        <dbReference type="Proteomes" id="UP000801492"/>
    </source>
</evidence>
<sequence length="701" mass="80245">MTVALLLQKDMWSALKRSSNWTTDDVNYGKLEDSTFLTMDNKNRIAFIFKMVFIFRKMLELWKKQFTIDRFYVKHENPIIFISSQWQRQPGPNLYYLIYRWLITTFFVISLILSIVDLRHLDQSASNRAKWLIYLTSWGFATCTFQTLLVTGMLTHVFLTTRNCDTGSTAAEDNKGFKLYKIYWIANITATDIAMGITIIYWSLIYDEKKMALDEMNIIVHVFNSVLMLVDLCVVAHPVRILHFYWPVLYGICYVIFSIIYYAAGGTSKNKWQKLIFDDAQQAGVTGVRYHCTVPQRTSSGSVSSEACKYRRVYGFVIESRLGQPHFLQKCHPPSRENSVRHLILARRSRSGTKERRSDLSVSAANPVSFLSRRCSIFVQPSSNRAVCKEEASGGDRCESLQQHATRAEVQCSLMRSACASRDLITRRILEPGGQAPASDMMVYPDPQWSCPTSTMLQLYDDIGYRVNVVEALQEFWQMKQARGADLRNGALVIYESVPSNAQPYVCYVTLPGGSCFGSFQNCPTKAEARRSAAKIALMNSVFNEHPSRRISDDFIEKAVAEARSSFKGDPEEADNPNTGIGAFRFMLESNKGRTMLEFQELMTVFQLLHWNGSLKAMRERQCSRQEVVAHYSNRALDDDMRSQMALDWIAREQECEGALRRELNQAERELESARLAGRELRFPKEKKDILVLAHSQVNMS</sequence>
<reference evidence="4" key="1">
    <citation type="submission" date="2019-08" db="EMBL/GenBank/DDBJ databases">
        <title>The genome of the North American firefly Photinus pyralis.</title>
        <authorList>
            <consortium name="Photinus pyralis genome working group"/>
            <person name="Fallon T.R."/>
            <person name="Sander Lower S.E."/>
            <person name="Weng J.-K."/>
        </authorList>
    </citation>
    <scope>NUCLEOTIDE SEQUENCE</scope>
    <source>
        <strain evidence="4">TRF0915ILg1</strain>
        <tissue evidence="4">Whole body</tissue>
    </source>
</reference>
<feature type="coiled-coil region" evidence="2">
    <location>
        <begin position="650"/>
        <end position="677"/>
    </location>
</feature>
<evidence type="ECO:0000256" key="3">
    <source>
        <dbReference type="SAM" id="Phobius"/>
    </source>
</evidence>
<evidence type="ECO:0000256" key="1">
    <source>
        <dbReference type="ARBA" id="ARBA00007468"/>
    </source>
</evidence>
<comment type="similarity">
    <text evidence="1">Belongs to the LIX1 family.</text>
</comment>
<feature type="transmembrane region" description="Helical" evidence="3">
    <location>
        <begin position="98"/>
        <end position="119"/>
    </location>
</feature>
<dbReference type="GO" id="GO:0097352">
    <property type="term" value="P:autophagosome maturation"/>
    <property type="evidence" value="ECO:0007669"/>
    <property type="project" value="TreeGrafter"/>
</dbReference>
<name>A0A8K0D477_IGNLU</name>